<dbReference type="Gene3D" id="3.90.640.90">
    <property type="entry name" value="Anti-proliferative protein, N-terminal domain"/>
    <property type="match status" value="1"/>
</dbReference>
<reference evidence="3 4" key="1">
    <citation type="submission" date="2022-04" db="EMBL/GenBank/DDBJ databases">
        <title>Chromosome-level reference genomes for two strains of Caenorhabditis briggsae: an improved platform for comparative genomics.</title>
        <authorList>
            <person name="Stevens L."/>
            <person name="Andersen E."/>
        </authorList>
    </citation>
    <scope>NUCLEOTIDE SEQUENCE [LARGE SCALE GENOMIC DNA]</scope>
    <source>
        <strain evidence="3">VX34</strain>
        <tissue evidence="3">Whole-organism</tissue>
    </source>
</reference>
<comment type="similarity">
    <text evidence="1">Belongs to the BTG family.</text>
</comment>
<evidence type="ECO:0000259" key="2">
    <source>
        <dbReference type="Pfam" id="PF07742"/>
    </source>
</evidence>
<dbReference type="InterPro" id="IPR036054">
    <property type="entry name" value="BTG-like_sf"/>
</dbReference>
<evidence type="ECO:0000256" key="1">
    <source>
        <dbReference type="ARBA" id="ARBA00007989"/>
    </source>
</evidence>
<accession>A0AAE9E4U2</accession>
<dbReference type="EMBL" id="CP092620">
    <property type="protein sequence ID" value="UMM14144.1"/>
    <property type="molecule type" value="Genomic_DNA"/>
</dbReference>
<dbReference type="AlphaFoldDB" id="A0AAE9E4U2"/>
<dbReference type="InterPro" id="IPR002087">
    <property type="entry name" value="Anti_prolifrtn"/>
</dbReference>
<proteinExistence type="inferred from homology"/>
<evidence type="ECO:0000313" key="3">
    <source>
        <dbReference type="EMBL" id="UMM14144.1"/>
    </source>
</evidence>
<sequence>MFYEVQETVRFLSSFMYGKIPRSRVKSFCGHLSCLLIEAIDEKQAVERFDLIVFADGQSDETIVQAARRAYVHLTELQECMNNELIIEISGGRVRALTPDELWSFHRRLDKFFTLPVEQKNQAHTER</sequence>
<name>A0AAE9E4U2_CAEBR</name>
<evidence type="ECO:0000313" key="4">
    <source>
        <dbReference type="Proteomes" id="UP000829354"/>
    </source>
</evidence>
<dbReference type="SUPFAM" id="SSF160696">
    <property type="entry name" value="BTG domain-like"/>
    <property type="match status" value="1"/>
</dbReference>
<dbReference type="Proteomes" id="UP000829354">
    <property type="component" value="Chromosome I"/>
</dbReference>
<feature type="domain" description="Anti-proliferative protein" evidence="2">
    <location>
        <begin position="1"/>
        <end position="94"/>
    </location>
</feature>
<dbReference type="Pfam" id="PF07742">
    <property type="entry name" value="BTG"/>
    <property type="match status" value="1"/>
</dbReference>
<keyword evidence="4" id="KW-1185">Reference proteome</keyword>
<protein>
    <recommendedName>
        <fullName evidence="2">Anti-proliferative protein domain-containing protein</fullName>
    </recommendedName>
</protein>
<organism evidence="3 4">
    <name type="scientific">Caenorhabditis briggsae</name>
    <dbReference type="NCBI Taxonomy" id="6238"/>
    <lineage>
        <taxon>Eukaryota</taxon>
        <taxon>Metazoa</taxon>
        <taxon>Ecdysozoa</taxon>
        <taxon>Nematoda</taxon>
        <taxon>Chromadorea</taxon>
        <taxon>Rhabditida</taxon>
        <taxon>Rhabditina</taxon>
        <taxon>Rhabditomorpha</taxon>
        <taxon>Rhabditoidea</taxon>
        <taxon>Rhabditidae</taxon>
        <taxon>Peloderinae</taxon>
        <taxon>Caenorhabditis</taxon>
    </lineage>
</organism>
<gene>
    <name evidence="3" type="ORF">L5515_002074</name>
</gene>